<evidence type="ECO:0000313" key="2">
    <source>
        <dbReference type="EMBL" id="MCU7693084.1"/>
    </source>
</evidence>
<dbReference type="RefSeq" id="WP_263036572.1">
    <property type="nucleotide sequence ID" value="NZ_JAOTPL010000001.1"/>
</dbReference>
<dbReference type="InterPro" id="IPR018873">
    <property type="entry name" value="KilA-N_DNA-bd_domain"/>
</dbReference>
<evidence type="ECO:0000259" key="1">
    <source>
        <dbReference type="Pfam" id="PF10543"/>
    </source>
</evidence>
<dbReference type="AlphaFoldDB" id="A0AAE3IK11"/>
<gene>
    <name evidence="2" type="ORF">OD355_00990</name>
</gene>
<comment type="caution">
    <text evidence="2">The sequence shown here is derived from an EMBL/GenBank/DDBJ whole genome shotgun (WGS) entry which is preliminary data.</text>
</comment>
<reference evidence="2" key="1">
    <citation type="submission" date="2022-10" db="EMBL/GenBank/DDBJ databases">
        <authorList>
            <person name="Kim H.S."/>
            <person name="Kim J.-S."/>
            <person name="Suh M.K."/>
            <person name="Eom M.K."/>
            <person name="Lee J.-S."/>
        </authorList>
    </citation>
    <scope>NUCLEOTIDE SEQUENCE</scope>
    <source>
        <strain evidence="2">LIP-5</strain>
    </source>
</reference>
<accession>A0AAE3IK11</accession>
<dbReference type="Proteomes" id="UP001209317">
    <property type="component" value="Unassembled WGS sequence"/>
</dbReference>
<proteinExistence type="predicted"/>
<organism evidence="2 3">
    <name type="scientific">Haoranjiania flava</name>
    <dbReference type="NCBI Taxonomy" id="1856322"/>
    <lineage>
        <taxon>Bacteria</taxon>
        <taxon>Pseudomonadati</taxon>
        <taxon>Bacteroidota</taxon>
        <taxon>Chitinophagia</taxon>
        <taxon>Chitinophagales</taxon>
        <taxon>Chitinophagaceae</taxon>
        <taxon>Haoranjiania</taxon>
    </lineage>
</organism>
<protein>
    <submittedName>
        <fullName evidence="2">ORF6N domain-containing protein</fullName>
    </submittedName>
</protein>
<sequence>MELSVIHHKIFTLREQRVMLDFDLAMLFDVETRTLKQAVKRNMDRFPEDFMFELRREEWKELITNCDSLSATVKFSPALPFAFTEHGVAMLSSVLRSRKAIQMNILIMRAFIELRNYTLTHKELVDKIKGLEARYDKQFKDIYEALNYLIQEKQNEVKPAKRQRIGFKKEEE</sequence>
<evidence type="ECO:0000313" key="3">
    <source>
        <dbReference type="Proteomes" id="UP001209317"/>
    </source>
</evidence>
<keyword evidence="3" id="KW-1185">Reference proteome</keyword>
<feature type="domain" description="KilA-N DNA-binding" evidence="1">
    <location>
        <begin position="9"/>
        <end position="94"/>
    </location>
</feature>
<dbReference type="Pfam" id="PF10543">
    <property type="entry name" value="ORF6N"/>
    <property type="match status" value="1"/>
</dbReference>
<dbReference type="EMBL" id="JAOTPL010000001">
    <property type="protein sequence ID" value="MCU7693084.1"/>
    <property type="molecule type" value="Genomic_DNA"/>
</dbReference>
<name>A0AAE3IK11_9BACT</name>